<dbReference type="FunFam" id="3.40.50.10490:FF:000016">
    <property type="entry name" value="Glucose-6-phosphate isomerase"/>
    <property type="match status" value="1"/>
</dbReference>
<dbReference type="EMBL" id="DRBS01000293">
    <property type="protein sequence ID" value="HDD44758.1"/>
    <property type="molecule type" value="Genomic_DNA"/>
</dbReference>
<dbReference type="GO" id="GO:0006096">
    <property type="term" value="P:glycolytic process"/>
    <property type="evidence" value="ECO:0007669"/>
    <property type="project" value="UniProtKB-UniRule"/>
</dbReference>
<dbReference type="GO" id="GO:0097367">
    <property type="term" value="F:carbohydrate derivative binding"/>
    <property type="evidence" value="ECO:0007669"/>
    <property type="project" value="InterPro"/>
</dbReference>
<protein>
    <recommendedName>
        <fullName evidence="6">Glucose-6-phosphate isomerase</fullName>
        <shortName evidence="6">GPI</shortName>
        <ecNumber evidence="6">5.3.1.9</ecNumber>
    </recommendedName>
    <alternativeName>
        <fullName evidence="6">Phosphoglucose isomerase</fullName>
        <shortName evidence="6">PGI</shortName>
    </alternativeName>
    <alternativeName>
        <fullName evidence="6">Phosphohexose isomerase</fullName>
        <shortName evidence="6">PHI</shortName>
    </alternativeName>
</protein>
<dbReference type="HAMAP" id="MF_00473">
    <property type="entry name" value="G6P_isomerase"/>
    <property type="match status" value="1"/>
</dbReference>
<evidence type="ECO:0000256" key="3">
    <source>
        <dbReference type="ARBA" id="ARBA00022490"/>
    </source>
</evidence>
<name>A0A7C0Y591_DESA2</name>
<proteinExistence type="inferred from homology"/>
<evidence type="ECO:0000256" key="1">
    <source>
        <dbReference type="ARBA" id="ARBA00006604"/>
    </source>
</evidence>
<dbReference type="PROSITE" id="PS51463">
    <property type="entry name" value="P_GLUCOSE_ISOMERASE_3"/>
    <property type="match status" value="1"/>
</dbReference>
<dbReference type="UniPathway" id="UPA00109">
    <property type="reaction ID" value="UER00181"/>
</dbReference>
<evidence type="ECO:0000256" key="4">
    <source>
        <dbReference type="ARBA" id="ARBA00023152"/>
    </source>
</evidence>
<evidence type="ECO:0000313" key="8">
    <source>
        <dbReference type="EMBL" id="HDD44758.1"/>
    </source>
</evidence>
<reference evidence="8" key="1">
    <citation type="journal article" date="2020" name="mSystems">
        <title>Genome- and Community-Level Interaction Insights into Carbon Utilization and Element Cycling Functions of Hydrothermarchaeota in Hydrothermal Sediment.</title>
        <authorList>
            <person name="Zhou Z."/>
            <person name="Liu Y."/>
            <person name="Xu W."/>
            <person name="Pan J."/>
            <person name="Luo Z.H."/>
            <person name="Li M."/>
        </authorList>
    </citation>
    <scope>NUCLEOTIDE SEQUENCE [LARGE SCALE GENOMIC DNA]</scope>
    <source>
        <strain evidence="8">HyVt-233</strain>
    </source>
</reference>
<dbReference type="CDD" id="cd05015">
    <property type="entry name" value="SIS_PGI_1"/>
    <property type="match status" value="1"/>
</dbReference>
<dbReference type="InterPro" id="IPR046348">
    <property type="entry name" value="SIS_dom_sf"/>
</dbReference>
<keyword evidence="4 6" id="KW-0324">Glycolysis</keyword>
<comment type="similarity">
    <text evidence="1 6 7">Belongs to the GPI family.</text>
</comment>
<feature type="active site" evidence="6">
    <location>
        <position position="418"/>
    </location>
</feature>
<dbReference type="InterPro" id="IPR001672">
    <property type="entry name" value="G6P_Isomerase"/>
</dbReference>
<comment type="function">
    <text evidence="6">Catalyzes the reversible isomerization of glucose-6-phosphate to fructose-6-phosphate.</text>
</comment>
<dbReference type="PANTHER" id="PTHR11469:SF1">
    <property type="entry name" value="GLUCOSE-6-PHOSPHATE ISOMERASE"/>
    <property type="match status" value="1"/>
</dbReference>
<dbReference type="GO" id="GO:0004347">
    <property type="term" value="F:glucose-6-phosphate isomerase activity"/>
    <property type="evidence" value="ECO:0007669"/>
    <property type="project" value="UniProtKB-UniRule"/>
</dbReference>
<keyword evidence="2 6" id="KW-0312">Gluconeogenesis</keyword>
<dbReference type="GO" id="GO:0006094">
    <property type="term" value="P:gluconeogenesis"/>
    <property type="evidence" value="ECO:0007669"/>
    <property type="project" value="UniProtKB-UniRule"/>
</dbReference>
<evidence type="ECO:0000256" key="2">
    <source>
        <dbReference type="ARBA" id="ARBA00022432"/>
    </source>
</evidence>
<comment type="subcellular location">
    <subcellularLocation>
        <location evidence="6">Cytoplasm</location>
    </subcellularLocation>
</comment>
<dbReference type="SUPFAM" id="SSF53697">
    <property type="entry name" value="SIS domain"/>
    <property type="match status" value="1"/>
</dbReference>
<keyword evidence="3 6" id="KW-0963">Cytoplasm</keyword>
<dbReference type="EC" id="5.3.1.9" evidence="6"/>
<dbReference type="Pfam" id="PF00342">
    <property type="entry name" value="PGI"/>
    <property type="match status" value="1"/>
</dbReference>
<dbReference type="GO" id="GO:0051156">
    <property type="term" value="P:glucose 6-phosphate metabolic process"/>
    <property type="evidence" value="ECO:0007669"/>
    <property type="project" value="TreeGrafter"/>
</dbReference>
<comment type="pathway">
    <text evidence="6">Carbohydrate biosynthesis; gluconeogenesis.</text>
</comment>
<evidence type="ECO:0000256" key="7">
    <source>
        <dbReference type="RuleBase" id="RU000612"/>
    </source>
</evidence>
<keyword evidence="5 6" id="KW-0413">Isomerase</keyword>
<dbReference type="GO" id="GO:0048029">
    <property type="term" value="F:monosaccharide binding"/>
    <property type="evidence" value="ECO:0007669"/>
    <property type="project" value="TreeGrafter"/>
</dbReference>
<dbReference type="PANTHER" id="PTHR11469">
    <property type="entry name" value="GLUCOSE-6-PHOSPHATE ISOMERASE"/>
    <property type="match status" value="1"/>
</dbReference>
<dbReference type="Gene3D" id="3.40.50.10490">
    <property type="entry name" value="Glucose-6-phosphate isomerase like protein, domain 1"/>
    <property type="match status" value="2"/>
</dbReference>
<comment type="caution">
    <text evidence="8">The sequence shown here is derived from an EMBL/GenBank/DDBJ whole genome shotgun (WGS) entry which is preliminary data.</text>
</comment>
<dbReference type="AlphaFoldDB" id="A0A7C0Y591"/>
<comment type="pathway">
    <text evidence="6 7">Carbohydrate degradation; glycolysis; D-glyceraldehyde 3-phosphate and glycerone phosphate from D-glucose: step 2/4.</text>
</comment>
<dbReference type="PRINTS" id="PR00662">
    <property type="entry name" value="G6PISOMERASE"/>
</dbReference>
<sequence>MLIYDYTNLIEENIGKQGIPWNLLQERKKLLSILHEEIKEKQKDGTFSFLDLPIIQPELDKMKKFAADAKGKWENILVLGIGGSSLGARALFQALYHPFYNLLSPTERNGYPRIFFADNVDPELMQSFLDILDLKKTLFLVISKSGTTAETLAQFLLFLEIIEKKGNLKEQIVIITDPEKGPLREISKEGFFTFSIPPKVVGRYSVLTPVGLLPAILVGINIEAVLEGAKIMYERCQKIENPAYLYALTHFLFLEKGKNIHVIFPYTQALMGLAEWWCQLWAESLGKEEKGPTPVRALGVTDQHSQLQLYMEGPYDKVITFFVPKKYRKTISIPHSFKEISAFNYLSGHTFNELIQAEQLGTEAALSKAGRPNAKFVFEKIDAFTIGEIFLCLELATVAFGLLMKVNPLNQPGVELGKRYTKALMGHPEWIAEKPNIESPKCIIAKV</sequence>
<dbReference type="Proteomes" id="UP000886289">
    <property type="component" value="Unassembled WGS sequence"/>
</dbReference>
<accession>A0A7C0Y591</accession>
<feature type="active site" description="Proton donor" evidence="6">
    <location>
        <position position="283"/>
    </location>
</feature>
<evidence type="ECO:0000256" key="6">
    <source>
        <dbReference type="HAMAP-Rule" id="MF_00473"/>
    </source>
</evidence>
<evidence type="ECO:0000256" key="5">
    <source>
        <dbReference type="ARBA" id="ARBA00023235"/>
    </source>
</evidence>
<organism evidence="8">
    <name type="scientific">Desulfofervidus auxilii</name>
    <dbReference type="NCBI Taxonomy" id="1621989"/>
    <lineage>
        <taxon>Bacteria</taxon>
        <taxon>Pseudomonadati</taxon>
        <taxon>Thermodesulfobacteriota</taxon>
        <taxon>Candidatus Desulfofervidia</taxon>
        <taxon>Candidatus Desulfofervidales</taxon>
        <taxon>Candidatus Desulfofervidaceae</taxon>
        <taxon>Candidatus Desulfofervidus</taxon>
    </lineage>
</organism>
<gene>
    <name evidence="6" type="primary">pgi</name>
    <name evidence="8" type="ORF">ENG63_07865</name>
</gene>
<feature type="active site" evidence="6">
    <location>
        <position position="304"/>
    </location>
</feature>
<dbReference type="GO" id="GO:0005829">
    <property type="term" value="C:cytosol"/>
    <property type="evidence" value="ECO:0007669"/>
    <property type="project" value="TreeGrafter"/>
</dbReference>
<dbReference type="InterPro" id="IPR035476">
    <property type="entry name" value="SIS_PGI_1"/>
</dbReference>
<dbReference type="UniPathway" id="UPA00138"/>
<comment type="catalytic activity">
    <reaction evidence="6 7">
        <text>alpha-D-glucose 6-phosphate = beta-D-fructose 6-phosphate</text>
        <dbReference type="Rhea" id="RHEA:11816"/>
        <dbReference type="ChEBI" id="CHEBI:57634"/>
        <dbReference type="ChEBI" id="CHEBI:58225"/>
        <dbReference type="EC" id="5.3.1.9"/>
    </reaction>
</comment>